<dbReference type="Pfam" id="PF13561">
    <property type="entry name" value="adh_short_C2"/>
    <property type="match status" value="1"/>
</dbReference>
<protein>
    <submittedName>
        <fullName evidence="1">SDR family oxidoreductase</fullName>
    </submittedName>
</protein>
<dbReference type="RefSeq" id="WP_148775783.1">
    <property type="nucleotide sequence ID" value="NZ_VSSS01000050.1"/>
</dbReference>
<dbReference type="InterPro" id="IPR002347">
    <property type="entry name" value="SDR_fam"/>
</dbReference>
<dbReference type="Proteomes" id="UP000324758">
    <property type="component" value="Unassembled WGS sequence"/>
</dbReference>
<keyword evidence="2" id="KW-1185">Reference proteome</keyword>
<dbReference type="PANTHER" id="PTHR43975:SF2">
    <property type="entry name" value="EG:BACR7A4.14 PROTEIN-RELATED"/>
    <property type="match status" value="1"/>
</dbReference>
<dbReference type="AlphaFoldDB" id="A0A5D3K6V1"/>
<dbReference type="PRINTS" id="PR00081">
    <property type="entry name" value="GDHRDH"/>
</dbReference>
<dbReference type="Gene3D" id="3.40.50.720">
    <property type="entry name" value="NAD(P)-binding Rossmann-like Domain"/>
    <property type="match status" value="1"/>
</dbReference>
<organism evidence="1 2">
    <name type="scientific">Bradyrhizobium rifense</name>
    <dbReference type="NCBI Taxonomy" id="515499"/>
    <lineage>
        <taxon>Bacteria</taxon>
        <taxon>Pseudomonadati</taxon>
        <taxon>Pseudomonadota</taxon>
        <taxon>Alphaproteobacteria</taxon>
        <taxon>Hyphomicrobiales</taxon>
        <taxon>Nitrobacteraceae</taxon>
        <taxon>Bradyrhizobium</taxon>
    </lineage>
</organism>
<proteinExistence type="predicted"/>
<dbReference type="InterPro" id="IPR036291">
    <property type="entry name" value="NAD(P)-bd_dom_sf"/>
</dbReference>
<comment type="caution">
    <text evidence="1">The sequence shown here is derived from an EMBL/GenBank/DDBJ whole genome shotgun (WGS) entry which is preliminary data.</text>
</comment>
<reference evidence="1 2" key="1">
    <citation type="submission" date="2019-08" db="EMBL/GenBank/DDBJ databases">
        <title>Bradyrhizobium hipponensis sp. nov., a rhizobium isolated from a Lupinus angustifolius root nodule in Tunisia.</title>
        <authorList>
            <person name="Off K."/>
            <person name="Rejili M."/>
            <person name="Mars M."/>
            <person name="Brachmann A."/>
            <person name="Marin M."/>
        </authorList>
    </citation>
    <scope>NUCLEOTIDE SEQUENCE [LARGE SCALE GENOMIC DNA]</scope>
    <source>
        <strain evidence="1 2">CTAW71</strain>
    </source>
</reference>
<dbReference type="SUPFAM" id="SSF51735">
    <property type="entry name" value="NAD(P)-binding Rossmann-fold domains"/>
    <property type="match status" value="1"/>
</dbReference>
<evidence type="ECO:0000313" key="1">
    <source>
        <dbReference type="EMBL" id="TYL90931.1"/>
    </source>
</evidence>
<dbReference type="OrthoDB" id="9804774at2"/>
<dbReference type="EMBL" id="VSSS01000050">
    <property type="protein sequence ID" value="TYL90931.1"/>
    <property type="molecule type" value="Genomic_DNA"/>
</dbReference>
<gene>
    <name evidence="1" type="ORF">FXB40_30360</name>
</gene>
<dbReference type="PANTHER" id="PTHR43975">
    <property type="entry name" value="ZGC:101858"/>
    <property type="match status" value="1"/>
</dbReference>
<accession>A0A5D3K6V1</accession>
<evidence type="ECO:0000313" key="2">
    <source>
        <dbReference type="Proteomes" id="UP000324758"/>
    </source>
</evidence>
<sequence>MTKAVVIVTGASSGIGRATAIRLAPDFGAVVIAARSAEKLDEVGREIKAAGAEPLARDLDLMEAAAAETLVSETLARFGRIDALVNVAGAVAGLDLFEMTDAQWDAGMSLKFHGARRLTIRAWDALKRAKGSVVFMSGNAAEIPKPGAAAVGAINAAIEALAKAFAERGIADGVQVNSISPGAIMTGRRLWMIEKAASSRNISLDDAKRLVLNQAGIARFGQAGEIAELIAFAVSPQARWMTGTVLRMDGGEAKSVCRETGFVPSAARPR</sequence>
<name>A0A5D3K6V1_9BRAD</name>